<dbReference type="GO" id="GO:0005840">
    <property type="term" value="C:ribosome"/>
    <property type="evidence" value="ECO:0007669"/>
    <property type="project" value="UniProtKB-KW"/>
</dbReference>
<keyword evidence="8" id="KW-1185">Reference proteome</keyword>
<evidence type="ECO:0000256" key="2">
    <source>
        <dbReference type="ARBA" id="ARBA00022490"/>
    </source>
</evidence>
<comment type="catalytic activity">
    <reaction evidence="6">
        <text>L-lysyl-[protein] + 3 S-adenosyl-L-methionine = N(6),N(6),N(6)-trimethyl-L-lysyl-[protein] + 3 S-adenosyl-L-homocysteine + 3 H(+)</text>
        <dbReference type="Rhea" id="RHEA:54192"/>
        <dbReference type="Rhea" id="RHEA-COMP:9752"/>
        <dbReference type="Rhea" id="RHEA-COMP:13826"/>
        <dbReference type="ChEBI" id="CHEBI:15378"/>
        <dbReference type="ChEBI" id="CHEBI:29969"/>
        <dbReference type="ChEBI" id="CHEBI:57856"/>
        <dbReference type="ChEBI" id="CHEBI:59789"/>
        <dbReference type="ChEBI" id="CHEBI:61961"/>
    </reaction>
</comment>
<keyword evidence="2 6" id="KW-0963">Cytoplasm</keyword>
<feature type="binding site" evidence="6">
    <location>
        <position position="163"/>
    </location>
    <ligand>
        <name>S-adenosyl-L-methionine</name>
        <dbReference type="ChEBI" id="CHEBI:59789"/>
    </ligand>
</feature>
<dbReference type="GO" id="GO:0016279">
    <property type="term" value="F:protein-lysine N-methyltransferase activity"/>
    <property type="evidence" value="ECO:0007669"/>
    <property type="project" value="TreeGrafter"/>
</dbReference>
<feature type="binding site" evidence="6">
    <location>
        <position position="142"/>
    </location>
    <ligand>
        <name>S-adenosyl-L-methionine</name>
        <dbReference type="ChEBI" id="CHEBI:59789"/>
    </ligand>
</feature>
<proteinExistence type="inferred from homology"/>
<keyword evidence="7" id="KW-0687">Ribonucleoprotein</keyword>
<dbReference type="AlphaFoldDB" id="A0A917CP59"/>
<evidence type="ECO:0000256" key="5">
    <source>
        <dbReference type="ARBA" id="ARBA00022691"/>
    </source>
</evidence>
<feature type="binding site" evidence="6">
    <location>
        <position position="227"/>
    </location>
    <ligand>
        <name>S-adenosyl-L-methionine</name>
        <dbReference type="ChEBI" id="CHEBI:59789"/>
    </ligand>
</feature>
<comment type="subcellular location">
    <subcellularLocation>
        <location evidence="6">Cytoplasm</location>
    </subcellularLocation>
</comment>
<feature type="binding site" evidence="6">
    <location>
        <position position="185"/>
    </location>
    <ligand>
        <name>S-adenosyl-L-methionine</name>
        <dbReference type="ChEBI" id="CHEBI:59789"/>
    </ligand>
</feature>
<dbReference type="Gene3D" id="3.40.50.150">
    <property type="entry name" value="Vaccinia Virus protein VP39"/>
    <property type="match status" value="1"/>
</dbReference>
<comment type="function">
    <text evidence="6">Methylates ribosomal protein L11.</text>
</comment>
<comment type="caution">
    <text evidence="7">The sequence shown here is derived from an EMBL/GenBank/DDBJ whole genome shotgun (WGS) entry which is preliminary data.</text>
</comment>
<dbReference type="SUPFAM" id="SSF53335">
    <property type="entry name" value="S-adenosyl-L-methionine-dependent methyltransferases"/>
    <property type="match status" value="1"/>
</dbReference>
<sequence>MPFYELTMPVTAEQAATVEPLLIDRGAVGITLSNDNQPPIYEPLPGETPVWPQVKLIALFDDETKLRQARCFLQQQLPLVEIIQTQLKDAVWERMWMDHFKPMRFGRNSWVIPEGFAVKDPQAVNVYLDPGLAFGTGTHATTALCLEWIDHHPPAGQVWVDFGCGSGILAIMALLHGAEKVICVDIDEQAIEATRQNAQKNKVFKGIEIVAPEQLDRITQVDGVFANILAAPLKQLRPAFEKMLKPGGHIVLSGILAEQQQTLCDEYAQSFIDIECQNLDDWVRISARLPQK</sequence>
<dbReference type="Pfam" id="PF06325">
    <property type="entry name" value="PrmA"/>
    <property type="match status" value="1"/>
</dbReference>
<gene>
    <name evidence="6 7" type="primary">prmA</name>
    <name evidence="7" type="ORF">GCM10011365_12620</name>
</gene>
<evidence type="ECO:0000256" key="1">
    <source>
        <dbReference type="ARBA" id="ARBA00009741"/>
    </source>
</evidence>
<dbReference type="InterPro" id="IPR029063">
    <property type="entry name" value="SAM-dependent_MTases_sf"/>
</dbReference>
<dbReference type="InterPro" id="IPR050078">
    <property type="entry name" value="Ribosomal_L11_MeTrfase_PrmA"/>
</dbReference>
<evidence type="ECO:0000256" key="4">
    <source>
        <dbReference type="ARBA" id="ARBA00022679"/>
    </source>
</evidence>
<keyword evidence="7" id="KW-0689">Ribosomal protein</keyword>
<evidence type="ECO:0000313" key="7">
    <source>
        <dbReference type="EMBL" id="GGF92832.1"/>
    </source>
</evidence>
<dbReference type="HAMAP" id="MF_00735">
    <property type="entry name" value="Methyltr_PrmA"/>
    <property type="match status" value="1"/>
</dbReference>
<dbReference type="EMBL" id="BMEO01000004">
    <property type="protein sequence ID" value="GGF92832.1"/>
    <property type="molecule type" value="Genomic_DNA"/>
</dbReference>
<organism evidence="7 8">
    <name type="scientific">Marinicella pacifica</name>
    <dbReference type="NCBI Taxonomy" id="1171543"/>
    <lineage>
        <taxon>Bacteria</taxon>
        <taxon>Pseudomonadati</taxon>
        <taxon>Pseudomonadota</taxon>
        <taxon>Gammaproteobacteria</taxon>
        <taxon>Lysobacterales</taxon>
        <taxon>Marinicellaceae</taxon>
        <taxon>Marinicella</taxon>
    </lineage>
</organism>
<keyword evidence="3 6" id="KW-0489">Methyltransferase</keyword>
<dbReference type="PANTHER" id="PTHR43648:SF1">
    <property type="entry name" value="ELECTRON TRANSFER FLAVOPROTEIN BETA SUBUNIT LYSINE METHYLTRANSFERASE"/>
    <property type="match status" value="1"/>
</dbReference>
<dbReference type="EC" id="2.1.1.-" evidence="6"/>
<reference evidence="7" key="2">
    <citation type="submission" date="2020-09" db="EMBL/GenBank/DDBJ databases">
        <authorList>
            <person name="Sun Q."/>
            <person name="Zhou Y."/>
        </authorList>
    </citation>
    <scope>NUCLEOTIDE SEQUENCE</scope>
    <source>
        <strain evidence="7">CGMCC 1.12181</strain>
    </source>
</reference>
<comment type="similarity">
    <text evidence="1 6">Belongs to the methyltransferase superfamily. PrmA family.</text>
</comment>
<dbReference type="RefSeq" id="WP_188364855.1">
    <property type="nucleotide sequence ID" value="NZ_BAABJF010000015.1"/>
</dbReference>
<reference evidence="7" key="1">
    <citation type="journal article" date="2014" name="Int. J. Syst. Evol. Microbiol.">
        <title>Complete genome sequence of Corynebacterium casei LMG S-19264T (=DSM 44701T), isolated from a smear-ripened cheese.</title>
        <authorList>
            <consortium name="US DOE Joint Genome Institute (JGI-PGF)"/>
            <person name="Walter F."/>
            <person name="Albersmeier A."/>
            <person name="Kalinowski J."/>
            <person name="Ruckert C."/>
        </authorList>
    </citation>
    <scope>NUCLEOTIDE SEQUENCE</scope>
    <source>
        <strain evidence="7">CGMCC 1.12181</strain>
    </source>
</reference>
<dbReference type="GO" id="GO:0005829">
    <property type="term" value="C:cytosol"/>
    <property type="evidence" value="ECO:0007669"/>
    <property type="project" value="TreeGrafter"/>
</dbReference>
<evidence type="ECO:0000256" key="6">
    <source>
        <dbReference type="HAMAP-Rule" id="MF_00735"/>
    </source>
</evidence>
<dbReference type="Proteomes" id="UP000605253">
    <property type="component" value="Unassembled WGS sequence"/>
</dbReference>
<dbReference type="PANTHER" id="PTHR43648">
    <property type="entry name" value="ELECTRON TRANSFER FLAVOPROTEIN BETA SUBUNIT LYSINE METHYLTRANSFERASE"/>
    <property type="match status" value="1"/>
</dbReference>
<dbReference type="GO" id="GO:0032259">
    <property type="term" value="P:methylation"/>
    <property type="evidence" value="ECO:0007669"/>
    <property type="project" value="UniProtKB-KW"/>
</dbReference>
<dbReference type="NCBIfam" id="TIGR00406">
    <property type="entry name" value="prmA"/>
    <property type="match status" value="1"/>
</dbReference>
<evidence type="ECO:0000256" key="3">
    <source>
        <dbReference type="ARBA" id="ARBA00022603"/>
    </source>
</evidence>
<accession>A0A917CP59</accession>
<dbReference type="CDD" id="cd02440">
    <property type="entry name" value="AdoMet_MTases"/>
    <property type="match status" value="1"/>
</dbReference>
<dbReference type="PIRSF" id="PIRSF000401">
    <property type="entry name" value="RPL11_MTase"/>
    <property type="match status" value="1"/>
</dbReference>
<evidence type="ECO:0000313" key="8">
    <source>
        <dbReference type="Proteomes" id="UP000605253"/>
    </source>
</evidence>
<name>A0A917CP59_9GAMM</name>
<protein>
    <recommendedName>
        <fullName evidence="6">Ribosomal protein L11 methyltransferase</fullName>
        <shortName evidence="6">L11 Mtase</shortName>
        <ecNumber evidence="6">2.1.1.-</ecNumber>
    </recommendedName>
</protein>
<keyword evidence="5 6" id="KW-0949">S-adenosyl-L-methionine</keyword>
<keyword evidence="4 6" id="KW-0808">Transferase</keyword>
<dbReference type="InterPro" id="IPR004498">
    <property type="entry name" value="Ribosomal_PrmA_MeTrfase"/>
</dbReference>